<proteinExistence type="predicted"/>
<evidence type="ECO:0000313" key="4">
    <source>
        <dbReference type="EMBL" id="MCS3865350.1"/>
    </source>
</evidence>
<sequence>MTSRLLLLLGLLLPLGAVAQEPQNLDAVPGNQENTLTWDAPTVDDKTVVCYGVYRDTESIPNDNPEDQGEKRVDEVDAAGEESPSYTDTGLTNGETYYYRVTAETAETEDTPTTCGSSNTEESSFSNEPPPATPFAPVTLQIIEPTVPESEPVDARENVEVEVNATNVPSEEPVRLRYRQGGADMFSLAAMEEEGDTFTGAIPGEQATLRGIEFFVFTLNPAGDTVRAPSEGVTSIRVEADTESLSQPGGTAATAYRMVSFPGELDDPQLSNLFSSLGSYDPVEWRLFRADGAEGDYVEQSNLSKSLSPGEGLWFIRRSSGTLTSVEATSIRTDRPYEIQLDEGWNLIGNPFAFDVPLSQVRVENTAGSLQEVFGYNGNFVNQQGGVLEPYRGYLVRLSGGQAGTLIIEPSPEEASATTSSARAPDARWAVDLSARVGQARDPMNTLGTAPNATDGVEAADGREPPPIGDYVSLSFRAPSQDRGLWRDMRSTGSGLRTWTAEVRTNVSGLVTVNASDISSVPDDQSVWLVDPVLDQTQNLRETPTYQFPASEATDARSLRILVGPSAAVQRRLGRDADRPERVELLPSVPHPVRSHATFRYRVPERTRATLELYDLLGRRVATLVDDESVGPGTHTYAWTRQNTGGTLSSGAYLLRLQAGDVTRTRRLVIMQ</sequence>
<dbReference type="SMART" id="SM00060">
    <property type="entry name" value="FN3"/>
    <property type="match status" value="1"/>
</dbReference>
<feature type="region of interest" description="Disordered" evidence="1">
    <location>
        <begin position="440"/>
        <end position="470"/>
    </location>
</feature>
<evidence type="ECO:0000259" key="3">
    <source>
        <dbReference type="PROSITE" id="PS50853"/>
    </source>
</evidence>
<dbReference type="EMBL" id="JANTYZ010000004">
    <property type="protein sequence ID" value="MCS3865350.1"/>
    <property type="molecule type" value="Genomic_DNA"/>
</dbReference>
<feature type="region of interest" description="Disordered" evidence="1">
    <location>
        <begin position="57"/>
        <end position="92"/>
    </location>
</feature>
<evidence type="ECO:0000256" key="2">
    <source>
        <dbReference type="SAM" id="SignalP"/>
    </source>
</evidence>
<feature type="compositionally biased region" description="Low complexity" evidence="1">
    <location>
        <begin position="111"/>
        <end position="127"/>
    </location>
</feature>
<dbReference type="PROSITE" id="PS50853">
    <property type="entry name" value="FN3"/>
    <property type="match status" value="1"/>
</dbReference>
<dbReference type="InterPro" id="IPR003961">
    <property type="entry name" value="FN3_dom"/>
</dbReference>
<keyword evidence="2" id="KW-0732">Signal</keyword>
<evidence type="ECO:0000313" key="5">
    <source>
        <dbReference type="Proteomes" id="UP001155034"/>
    </source>
</evidence>
<dbReference type="Proteomes" id="UP001155034">
    <property type="component" value="Unassembled WGS sequence"/>
</dbReference>
<protein>
    <recommendedName>
        <fullName evidence="3">Fibronectin type-III domain-containing protein</fullName>
    </recommendedName>
</protein>
<dbReference type="Gene3D" id="2.60.40.4070">
    <property type="match status" value="1"/>
</dbReference>
<evidence type="ECO:0000256" key="1">
    <source>
        <dbReference type="SAM" id="MobiDB-lite"/>
    </source>
</evidence>
<feature type="domain" description="Fibronectin type-III" evidence="3">
    <location>
        <begin position="18"/>
        <end position="131"/>
    </location>
</feature>
<feature type="signal peptide" evidence="2">
    <location>
        <begin position="1"/>
        <end position="19"/>
    </location>
</feature>
<dbReference type="RefSeq" id="WP_259083596.1">
    <property type="nucleotide sequence ID" value="NZ_JANTYZ010000004.1"/>
</dbReference>
<accession>A0A9X2U0C0</accession>
<reference evidence="4" key="1">
    <citation type="submission" date="2022-08" db="EMBL/GenBank/DDBJ databases">
        <title>Genomic Encyclopedia of Type Strains, Phase V (KMG-V): Genome sequencing to study the core and pangenomes of soil and plant-associated prokaryotes.</title>
        <authorList>
            <person name="Whitman W."/>
        </authorList>
    </citation>
    <scope>NUCLEOTIDE SEQUENCE</scope>
    <source>
        <strain evidence="4">SP2016B</strain>
    </source>
</reference>
<comment type="caution">
    <text evidence="4">The sequence shown here is derived from an EMBL/GenBank/DDBJ whole genome shotgun (WGS) entry which is preliminary data.</text>
</comment>
<organism evidence="4 5">
    <name type="scientific">Salinibacter ruber</name>
    <dbReference type="NCBI Taxonomy" id="146919"/>
    <lineage>
        <taxon>Bacteria</taxon>
        <taxon>Pseudomonadati</taxon>
        <taxon>Rhodothermota</taxon>
        <taxon>Rhodothermia</taxon>
        <taxon>Rhodothermales</taxon>
        <taxon>Salinibacteraceae</taxon>
        <taxon>Salinibacter</taxon>
    </lineage>
</organism>
<dbReference type="InterPro" id="IPR036116">
    <property type="entry name" value="FN3_sf"/>
</dbReference>
<dbReference type="SUPFAM" id="SSF49265">
    <property type="entry name" value="Fibronectin type III"/>
    <property type="match status" value="1"/>
</dbReference>
<name>A0A9X2U0C0_9BACT</name>
<dbReference type="Gene3D" id="2.60.40.10">
    <property type="entry name" value="Immunoglobulins"/>
    <property type="match status" value="1"/>
</dbReference>
<feature type="chain" id="PRO_5040976988" description="Fibronectin type-III domain-containing protein" evidence="2">
    <location>
        <begin position="20"/>
        <end position="672"/>
    </location>
</feature>
<gene>
    <name evidence="4" type="ORF">GGP82_001904</name>
</gene>
<dbReference type="CDD" id="cd00063">
    <property type="entry name" value="FN3"/>
    <property type="match status" value="1"/>
</dbReference>
<feature type="region of interest" description="Disordered" evidence="1">
    <location>
        <begin position="106"/>
        <end position="131"/>
    </location>
</feature>
<dbReference type="AlphaFoldDB" id="A0A9X2U0C0"/>
<dbReference type="InterPro" id="IPR013783">
    <property type="entry name" value="Ig-like_fold"/>
</dbReference>